<keyword evidence="9" id="KW-1185">Reference proteome</keyword>
<keyword evidence="4" id="KW-0732">Signal</keyword>
<reference evidence="8 9" key="1">
    <citation type="submission" date="2018-10" db="EMBL/GenBank/DDBJ databases">
        <title>A high-quality apple genome assembly.</title>
        <authorList>
            <person name="Hu J."/>
        </authorList>
    </citation>
    <scope>NUCLEOTIDE SEQUENCE [LARGE SCALE GENOMIC DNA]</scope>
    <source>
        <strain evidence="9">cv. HFTH1</strain>
        <tissue evidence="8">Young leaf</tissue>
    </source>
</reference>
<evidence type="ECO:0000313" key="8">
    <source>
        <dbReference type="EMBL" id="RXH85882.1"/>
    </source>
</evidence>
<dbReference type="InterPro" id="IPR044812">
    <property type="entry name" value="CERK1/LYK3-like"/>
</dbReference>
<protein>
    <recommendedName>
        <fullName evidence="10">Serine-threonine/tyrosine-protein kinase catalytic domain-containing protein</fullName>
    </recommendedName>
</protein>
<evidence type="ECO:0000256" key="7">
    <source>
        <dbReference type="ARBA" id="ARBA00023157"/>
    </source>
</evidence>
<keyword evidence="2" id="KW-1003">Cell membrane</keyword>
<evidence type="ECO:0000313" key="9">
    <source>
        <dbReference type="Proteomes" id="UP000290289"/>
    </source>
</evidence>
<evidence type="ECO:0000256" key="1">
    <source>
        <dbReference type="ARBA" id="ARBA00004162"/>
    </source>
</evidence>
<sequence length="132" mass="14918">MTIAVTGNVCSINTAMLLQNVYAFGVVLCELISAKEAVVRTNEYVAESKGLVDLFENVLNRPDPREDLAMQRWLFGWHNLRKLAHKKPSNETEHEIDCGCADDTYITSSKDDWDVRSFYESEADLVNLMSGK</sequence>
<keyword evidence="7" id="KW-1015">Disulfide bond</keyword>
<keyword evidence="3" id="KW-0812">Transmembrane</keyword>
<gene>
    <name evidence="8" type="ORF">DVH24_016935</name>
</gene>
<dbReference type="GO" id="GO:0019199">
    <property type="term" value="F:transmembrane receptor protein kinase activity"/>
    <property type="evidence" value="ECO:0007669"/>
    <property type="project" value="InterPro"/>
</dbReference>
<evidence type="ECO:0000256" key="2">
    <source>
        <dbReference type="ARBA" id="ARBA00022475"/>
    </source>
</evidence>
<dbReference type="GO" id="GO:0045087">
    <property type="term" value="P:innate immune response"/>
    <property type="evidence" value="ECO:0007669"/>
    <property type="project" value="InterPro"/>
</dbReference>
<comment type="subcellular location">
    <subcellularLocation>
        <location evidence="1">Cell membrane</location>
        <topology evidence="1">Single-pass membrane protein</topology>
    </subcellularLocation>
</comment>
<name>A0A498IVL7_MALDO</name>
<dbReference type="EMBL" id="RDQH01000336">
    <property type="protein sequence ID" value="RXH85882.1"/>
    <property type="molecule type" value="Genomic_DNA"/>
</dbReference>
<keyword evidence="5" id="KW-1133">Transmembrane helix</keyword>
<organism evidence="8 9">
    <name type="scientific">Malus domestica</name>
    <name type="common">Apple</name>
    <name type="synonym">Pyrus malus</name>
    <dbReference type="NCBI Taxonomy" id="3750"/>
    <lineage>
        <taxon>Eukaryota</taxon>
        <taxon>Viridiplantae</taxon>
        <taxon>Streptophyta</taxon>
        <taxon>Embryophyta</taxon>
        <taxon>Tracheophyta</taxon>
        <taxon>Spermatophyta</taxon>
        <taxon>Magnoliopsida</taxon>
        <taxon>eudicotyledons</taxon>
        <taxon>Gunneridae</taxon>
        <taxon>Pentapetalae</taxon>
        <taxon>rosids</taxon>
        <taxon>fabids</taxon>
        <taxon>Rosales</taxon>
        <taxon>Rosaceae</taxon>
        <taxon>Amygdaloideae</taxon>
        <taxon>Maleae</taxon>
        <taxon>Malus</taxon>
    </lineage>
</organism>
<dbReference type="Proteomes" id="UP000290289">
    <property type="component" value="Chromosome 10"/>
</dbReference>
<evidence type="ECO:0000256" key="5">
    <source>
        <dbReference type="ARBA" id="ARBA00022989"/>
    </source>
</evidence>
<comment type="caution">
    <text evidence="8">The sequence shown here is derived from an EMBL/GenBank/DDBJ whole genome shotgun (WGS) entry which is preliminary data.</text>
</comment>
<dbReference type="AlphaFoldDB" id="A0A498IVL7"/>
<accession>A0A498IVL7</accession>
<dbReference type="GO" id="GO:0005886">
    <property type="term" value="C:plasma membrane"/>
    <property type="evidence" value="ECO:0007669"/>
    <property type="project" value="UniProtKB-SubCell"/>
</dbReference>
<evidence type="ECO:0000256" key="6">
    <source>
        <dbReference type="ARBA" id="ARBA00023136"/>
    </source>
</evidence>
<evidence type="ECO:0008006" key="10">
    <source>
        <dbReference type="Google" id="ProtNLM"/>
    </source>
</evidence>
<dbReference type="PANTHER" id="PTHR46204:SF2">
    <property type="entry name" value="CHITIN ELICITOR RECEPTOR KINASE 1"/>
    <property type="match status" value="1"/>
</dbReference>
<keyword evidence="6" id="KW-0472">Membrane</keyword>
<dbReference type="PANTHER" id="PTHR46204">
    <property type="entry name" value="CHITIN ELICITOR RECEPTOR KINASE 1-RELATED"/>
    <property type="match status" value="1"/>
</dbReference>
<evidence type="ECO:0000256" key="3">
    <source>
        <dbReference type="ARBA" id="ARBA00022692"/>
    </source>
</evidence>
<evidence type="ECO:0000256" key="4">
    <source>
        <dbReference type="ARBA" id="ARBA00022729"/>
    </source>
</evidence>
<proteinExistence type="predicted"/>